<reference evidence="3" key="2">
    <citation type="journal article" date="2021" name="PeerJ">
        <title>Extensive microbial diversity within the chicken gut microbiome revealed by metagenomics and culture.</title>
        <authorList>
            <person name="Gilroy R."/>
            <person name="Ravi A."/>
            <person name="Getino M."/>
            <person name="Pursley I."/>
            <person name="Horton D.L."/>
            <person name="Alikhan N.F."/>
            <person name="Baker D."/>
            <person name="Gharbi K."/>
            <person name="Hall N."/>
            <person name="Watson M."/>
            <person name="Adriaenssens E.M."/>
            <person name="Foster-Nyarko E."/>
            <person name="Jarju S."/>
            <person name="Secka A."/>
            <person name="Antonio M."/>
            <person name="Oren A."/>
            <person name="Chaudhuri R.R."/>
            <person name="La Ragione R."/>
            <person name="Hildebrand F."/>
            <person name="Pallen M.J."/>
        </authorList>
    </citation>
    <scope>NUCLEOTIDE SEQUENCE</scope>
    <source>
        <strain evidence="3">CHK190-19873</strain>
    </source>
</reference>
<dbReference type="Gene3D" id="3.30.565.10">
    <property type="entry name" value="Histidine kinase-like ATPase, C-terminal domain"/>
    <property type="match status" value="1"/>
</dbReference>
<feature type="transmembrane region" description="Helical" evidence="1">
    <location>
        <begin position="86"/>
        <end position="107"/>
    </location>
</feature>
<dbReference type="PANTHER" id="PTHR40448">
    <property type="entry name" value="TWO-COMPONENT SENSOR HISTIDINE KINASE"/>
    <property type="match status" value="1"/>
</dbReference>
<evidence type="ECO:0000313" key="4">
    <source>
        <dbReference type="Proteomes" id="UP000823935"/>
    </source>
</evidence>
<keyword evidence="1" id="KW-0472">Membrane</keyword>
<dbReference type="PANTHER" id="PTHR40448:SF1">
    <property type="entry name" value="TWO-COMPONENT SENSOR HISTIDINE KINASE"/>
    <property type="match status" value="1"/>
</dbReference>
<comment type="caution">
    <text evidence="3">The sequence shown here is derived from an EMBL/GenBank/DDBJ whole genome shotgun (WGS) entry which is preliminary data.</text>
</comment>
<feature type="domain" description="Sensor histidine kinase NatK-like C-terminal" evidence="2">
    <location>
        <begin position="321"/>
        <end position="416"/>
    </location>
</feature>
<dbReference type="GO" id="GO:0042802">
    <property type="term" value="F:identical protein binding"/>
    <property type="evidence" value="ECO:0007669"/>
    <property type="project" value="TreeGrafter"/>
</dbReference>
<keyword evidence="1" id="KW-0812">Transmembrane</keyword>
<feature type="transmembrane region" description="Helical" evidence="1">
    <location>
        <begin position="6"/>
        <end position="27"/>
    </location>
</feature>
<dbReference type="Pfam" id="PF14501">
    <property type="entry name" value="HATPase_c_5"/>
    <property type="match status" value="1"/>
</dbReference>
<organism evidence="3 4">
    <name type="scientific">Candidatus Limivivens intestinipullorum</name>
    <dbReference type="NCBI Taxonomy" id="2840858"/>
    <lineage>
        <taxon>Bacteria</taxon>
        <taxon>Bacillati</taxon>
        <taxon>Bacillota</taxon>
        <taxon>Clostridia</taxon>
        <taxon>Lachnospirales</taxon>
        <taxon>Lachnospiraceae</taxon>
        <taxon>Lachnospiraceae incertae sedis</taxon>
        <taxon>Candidatus Limivivens</taxon>
    </lineage>
</organism>
<evidence type="ECO:0000313" key="3">
    <source>
        <dbReference type="EMBL" id="HIS31901.1"/>
    </source>
</evidence>
<feature type="transmembrane region" description="Helical" evidence="1">
    <location>
        <begin position="113"/>
        <end position="134"/>
    </location>
</feature>
<sequence length="423" mass="48027">MELANIILGLSSNAVRFYSISILVKTFFAREECRRKHMWILYAAGCLGTRLLYELFHSPPVNIFSNLTALLVILAPYRARVSKKLLIASLIYFIHASVDLLVTFALVKYTFGQYLSPIYDCMIGIVLLFLCQIIKRTLIRQQEKDLPVFYSLVLNLVPIISLGCLLFLLYTAFHLNSAVLTVSCSLLAINVIVIYLYDALASFYTSRQEKEMLAQMVDAYTRQLDLINESQRQVRSLQHDLKHHLIELAAMARQGQTEKLLAYIPQMEAFMLNPKEHAATGNQELDGILNYYLGRAKALLSQVDTRFQIPENLLRGDFTACVVLGNLLENAIRASAASPEKYLEVSLSFQQGVLRMRIVNSCTEDSQKAVKRPRFPESVSQTHGFGLENVRKAVRAKNGEFQTSTSENRFRVDVILYFPDRSS</sequence>
<evidence type="ECO:0000259" key="2">
    <source>
        <dbReference type="Pfam" id="PF14501"/>
    </source>
</evidence>
<protein>
    <submittedName>
        <fullName evidence="3">GHKL domain-containing protein</fullName>
    </submittedName>
</protein>
<feature type="transmembrane region" description="Helical" evidence="1">
    <location>
        <begin position="178"/>
        <end position="197"/>
    </location>
</feature>
<proteinExistence type="predicted"/>
<feature type="transmembrane region" description="Helical" evidence="1">
    <location>
        <begin position="146"/>
        <end position="172"/>
    </location>
</feature>
<dbReference type="InterPro" id="IPR036890">
    <property type="entry name" value="HATPase_C_sf"/>
</dbReference>
<dbReference type="AlphaFoldDB" id="A0A9D1EUA7"/>
<name>A0A9D1EUA7_9FIRM</name>
<dbReference type="InterPro" id="IPR032834">
    <property type="entry name" value="NatK-like_C"/>
</dbReference>
<dbReference type="Proteomes" id="UP000823935">
    <property type="component" value="Unassembled WGS sequence"/>
</dbReference>
<reference evidence="3" key="1">
    <citation type="submission" date="2020-10" db="EMBL/GenBank/DDBJ databases">
        <authorList>
            <person name="Gilroy R."/>
        </authorList>
    </citation>
    <scope>NUCLEOTIDE SEQUENCE</scope>
    <source>
        <strain evidence="3">CHK190-19873</strain>
    </source>
</reference>
<dbReference type="SUPFAM" id="SSF55874">
    <property type="entry name" value="ATPase domain of HSP90 chaperone/DNA topoisomerase II/histidine kinase"/>
    <property type="match status" value="1"/>
</dbReference>
<accession>A0A9D1EUA7</accession>
<gene>
    <name evidence="3" type="ORF">IAB44_10205</name>
</gene>
<evidence type="ECO:0000256" key="1">
    <source>
        <dbReference type="SAM" id="Phobius"/>
    </source>
</evidence>
<keyword evidence="1" id="KW-1133">Transmembrane helix</keyword>
<dbReference type="EMBL" id="DVIQ01000060">
    <property type="protein sequence ID" value="HIS31901.1"/>
    <property type="molecule type" value="Genomic_DNA"/>
</dbReference>